<dbReference type="AlphaFoldDB" id="A0A2P2NNI0"/>
<feature type="chain" id="PRO_5015136558" evidence="1">
    <location>
        <begin position="28"/>
        <end position="46"/>
    </location>
</feature>
<name>A0A2P2NNI0_RHIMU</name>
<protein>
    <submittedName>
        <fullName evidence="2">Uncharacterized protein</fullName>
    </submittedName>
</protein>
<evidence type="ECO:0000256" key="1">
    <source>
        <dbReference type="SAM" id="SignalP"/>
    </source>
</evidence>
<sequence>MISGFCFSFFFARHFSIIVLAIDYAEARSYINSMDCSFLGVHSFPI</sequence>
<proteinExistence type="predicted"/>
<keyword evidence="1" id="KW-0732">Signal</keyword>
<reference evidence="2" key="1">
    <citation type="submission" date="2018-02" db="EMBL/GenBank/DDBJ databases">
        <title>Rhizophora mucronata_Transcriptome.</title>
        <authorList>
            <person name="Meera S.P."/>
            <person name="Sreeshan A."/>
            <person name="Augustine A."/>
        </authorList>
    </citation>
    <scope>NUCLEOTIDE SEQUENCE</scope>
    <source>
        <tissue evidence="2">Leaf</tissue>
    </source>
</reference>
<feature type="signal peptide" evidence="1">
    <location>
        <begin position="1"/>
        <end position="27"/>
    </location>
</feature>
<dbReference type="EMBL" id="GGEC01063470">
    <property type="protein sequence ID" value="MBX43954.1"/>
    <property type="molecule type" value="Transcribed_RNA"/>
</dbReference>
<accession>A0A2P2NNI0</accession>
<organism evidence="2">
    <name type="scientific">Rhizophora mucronata</name>
    <name type="common">Asiatic mangrove</name>
    <dbReference type="NCBI Taxonomy" id="61149"/>
    <lineage>
        <taxon>Eukaryota</taxon>
        <taxon>Viridiplantae</taxon>
        <taxon>Streptophyta</taxon>
        <taxon>Embryophyta</taxon>
        <taxon>Tracheophyta</taxon>
        <taxon>Spermatophyta</taxon>
        <taxon>Magnoliopsida</taxon>
        <taxon>eudicotyledons</taxon>
        <taxon>Gunneridae</taxon>
        <taxon>Pentapetalae</taxon>
        <taxon>rosids</taxon>
        <taxon>fabids</taxon>
        <taxon>Malpighiales</taxon>
        <taxon>Rhizophoraceae</taxon>
        <taxon>Rhizophora</taxon>
    </lineage>
</organism>
<evidence type="ECO:0000313" key="2">
    <source>
        <dbReference type="EMBL" id="MBX43954.1"/>
    </source>
</evidence>